<feature type="binding site" evidence="12">
    <location>
        <position position="100"/>
    </location>
    <ligand>
        <name>Zn(2+)</name>
        <dbReference type="ChEBI" id="CHEBI:29105"/>
        <note>catalytic</note>
    </ligand>
</feature>
<dbReference type="GO" id="GO:0055086">
    <property type="term" value="P:nucleobase-containing small molecule metabolic process"/>
    <property type="evidence" value="ECO:0007669"/>
    <property type="project" value="UniProtKB-ARBA"/>
</dbReference>
<dbReference type="InterPro" id="IPR016193">
    <property type="entry name" value="Cytidine_deaminase-like"/>
</dbReference>
<proteinExistence type="inferred from homology"/>
<name>A0A1M8A1J5_MALS4</name>
<dbReference type="GO" id="GO:0005829">
    <property type="term" value="C:cytosol"/>
    <property type="evidence" value="ECO:0007669"/>
    <property type="project" value="TreeGrafter"/>
</dbReference>
<evidence type="ECO:0000256" key="5">
    <source>
        <dbReference type="ARBA" id="ARBA00022723"/>
    </source>
</evidence>
<feature type="active site" description="Proton donor" evidence="10">
    <location>
        <position position="63"/>
    </location>
</feature>
<dbReference type="InterPro" id="IPR050202">
    <property type="entry name" value="Cyt/Deoxycyt_deaminase"/>
</dbReference>
<dbReference type="OrthoDB" id="414540at2759"/>
<dbReference type="InterPro" id="IPR002125">
    <property type="entry name" value="CMP_dCMP_dom"/>
</dbReference>
<evidence type="ECO:0000256" key="11">
    <source>
        <dbReference type="PIRSR" id="PIRSR606262-2"/>
    </source>
</evidence>
<dbReference type="EMBL" id="LT671821">
    <property type="protein sequence ID" value="SHO76064.1"/>
    <property type="molecule type" value="Genomic_DNA"/>
</dbReference>
<evidence type="ECO:0000313" key="15">
    <source>
        <dbReference type="EMBL" id="SHO76064.1"/>
    </source>
</evidence>
<dbReference type="Gene3D" id="3.40.140.10">
    <property type="entry name" value="Cytidine Deaminase, domain 2"/>
    <property type="match status" value="1"/>
</dbReference>
<feature type="domain" description="CMP/dCMP-type deaminase" evidence="14">
    <location>
        <begin position="9"/>
        <end position="147"/>
    </location>
</feature>
<sequence>MDRAAWVAEHRVRLLEQAVDAKNLSYSPYSVFRVGAALLLDDGTIVQGANVENASYGACICAERSAICRKMVDADLRTKQIVAVAVSSDNEAPCTPCGICRQVVREFCTPSTPIFMPYKQWTAEADRPEHVLVCTLEQLLPHSFGPDMLHLEGRGT</sequence>
<evidence type="ECO:0000259" key="14">
    <source>
        <dbReference type="PROSITE" id="PS51747"/>
    </source>
</evidence>
<dbReference type="InterPro" id="IPR016192">
    <property type="entry name" value="APOBEC/CMP_deaminase_Zn-bd"/>
</dbReference>
<dbReference type="AlphaFoldDB" id="A0A1M8A1J5"/>
<dbReference type="NCBIfam" id="TIGR01354">
    <property type="entry name" value="cyt_deam_tetra"/>
    <property type="match status" value="1"/>
</dbReference>
<evidence type="ECO:0000256" key="2">
    <source>
        <dbReference type="ARBA" id="ARBA00003949"/>
    </source>
</evidence>
<evidence type="ECO:0000256" key="1">
    <source>
        <dbReference type="ARBA" id="ARBA00001947"/>
    </source>
</evidence>
<accession>A0A1M8A1J5</accession>
<organism evidence="15 16">
    <name type="scientific">Malassezia sympodialis (strain ATCC 42132)</name>
    <name type="common">Atopic eczema-associated yeast</name>
    <dbReference type="NCBI Taxonomy" id="1230383"/>
    <lineage>
        <taxon>Eukaryota</taxon>
        <taxon>Fungi</taxon>
        <taxon>Dikarya</taxon>
        <taxon>Basidiomycota</taxon>
        <taxon>Ustilaginomycotina</taxon>
        <taxon>Malasseziomycetes</taxon>
        <taxon>Malasseziales</taxon>
        <taxon>Malasseziaceae</taxon>
        <taxon>Malassezia</taxon>
    </lineage>
</organism>
<dbReference type="InterPro" id="IPR006262">
    <property type="entry name" value="Cyt_deam_tetra"/>
</dbReference>
<dbReference type="PANTHER" id="PTHR11644:SF2">
    <property type="entry name" value="CYTIDINE DEAMINASE"/>
    <property type="match status" value="1"/>
</dbReference>
<comment type="cofactor">
    <cofactor evidence="1 12 13">
        <name>Zn(2+)</name>
        <dbReference type="ChEBI" id="CHEBI:29105"/>
    </cofactor>
</comment>
<dbReference type="CDD" id="cd01283">
    <property type="entry name" value="cytidine_deaminase"/>
    <property type="match status" value="1"/>
</dbReference>
<evidence type="ECO:0000256" key="6">
    <source>
        <dbReference type="ARBA" id="ARBA00022801"/>
    </source>
</evidence>
<dbReference type="GO" id="GO:0042802">
    <property type="term" value="F:identical protein binding"/>
    <property type="evidence" value="ECO:0007669"/>
    <property type="project" value="UniProtKB-ARBA"/>
</dbReference>
<dbReference type="Proteomes" id="UP000186303">
    <property type="component" value="Chromosome 1"/>
</dbReference>
<comment type="catalytic activity">
    <reaction evidence="9 13">
        <text>cytidine + H2O + H(+) = uridine + NH4(+)</text>
        <dbReference type="Rhea" id="RHEA:16069"/>
        <dbReference type="ChEBI" id="CHEBI:15377"/>
        <dbReference type="ChEBI" id="CHEBI:15378"/>
        <dbReference type="ChEBI" id="CHEBI:16704"/>
        <dbReference type="ChEBI" id="CHEBI:17562"/>
        <dbReference type="ChEBI" id="CHEBI:28938"/>
        <dbReference type="EC" id="3.5.4.5"/>
    </reaction>
</comment>
<evidence type="ECO:0000256" key="10">
    <source>
        <dbReference type="PIRSR" id="PIRSR606262-1"/>
    </source>
</evidence>
<dbReference type="SUPFAM" id="SSF53927">
    <property type="entry name" value="Cytidine deaminase-like"/>
    <property type="match status" value="1"/>
</dbReference>
<keyword evidence="5 12" id="KW-0479">Metal-binding</keyword>
<dbReference type="NCBIfam" id="NF004064">
    <property type="entry name" value="PRK05578.1"/>
    <property type="match status" value="1"/>
</dbReference>
<dbReference type="PANTHER" id="PTHR11644">
    <property type="entry name" value="CYTIDINE DEAMINASE"/>
    <property type="match status" value="1"/>
</dbReference>
<evidence type="ECO:0000313" key="16">
    <source>
        <dbReference type="Proteomes" id="UP000186303"/>
    </source>
</evidence>
<dbReference type="Pfam" id="PF00383">
    <property type="entry name" value="dCMP_cyt_deam_1"/>
    <property type="match status" value="1"/>
</dbReference>
<dbReference type="PROSITE" id="PS51747">
    <property type="entry name" value="CYT_DCMP_DEAMINASES_2"/>
    <property type="match status" value="1"/>
</dbReference>
<gene>
    <name evidence="15" type="ORF">MSYG_0399</name>
</gene>
<evidence type="ECO:0000256" key="4">
    <source>
        <dbReference type="ARBA" id="ARBA00012783"/>
    </source>
</evidence>
<dbReference type="GO" id="GO:0004126">
    <property type="term" value="F:cytidine deaminase activity"/>
    <property type="evidence" value="ECO:0007669"/>
    <property type="project" value="UniProtKB-UniRule"/>
</dbReference>
<keyword evidence="16" id="KW-1185">Reference proteome</keyword>
<dbReference type="FunFam" id="3.40.140.10:FF:000008">
    <property type="entry name" value="Cytidine deaminase"/>
    <property type="match status" value="1"/>
</dbReference>
<protein>
    <recommendedName>
        <fullName evidence="4 13">Cytidine deaminase</fullName>
        <ecNumber evidence="4 13">3.5.4.5</ecNumber>
    </recommendedName>
    <alternativeName>
        <fullName evidence="8 13">Cytidine aminohydrolase</fullName>
    </alternativeName>
</protein>
<dbReference type="GO" id="GO:0008270">
    <property type="term" value="F:zinc ion binding"/>
    <property type="evidence" value="ECO:0007669"/>
    <property type="project" value="UniProtKB-UniRule"/>
</dbReference>
<dbReference type="STRING" id="1230383.A0A1M8A1J5"/>
<dbReference type="OMA" id="LTHFTCV"/>
<evidence type="ECO:0000256" key="7">
    <source>
        <dbReference type="ARBA" id="ARBA00022833"/>
    </source>
</evidence>
<evidence type="ECO:0000256" key="9">
    <source>
        <dbReference type="ARBA" id="ARBA00049558"/>
    </source>
</evidence>
<evidence type="ECO:0000256" key="3">
    <source>
        <dbReference type="ARBA" id="ARBA00006576"/>
    </source>
</evidence>
<comment type="catalytic activity">
    <reaction evidence="13">
        <text>2'-deoxycytidine + H2O + H(+) = 2'-deoxyuridine + NH4(+)</text>
        <dbReference type="Rhea" id="RHEA:13433"/>
        <dbReference type="ChEBI" id="CHEBI:15377"/>
        <dbReference type="ChEBI" id="CHEBI:15378"/>
        <dbReference type="ChEBI" id="CHEBI:15698"/>
        <dbReference type="ChEBI" id="CHEBI:16450"/>
        <dbReference type="ChEBI" id="CHEBI:28938"/>
        <dbReference type="EC" id="3.5.4.5"/>
    </reaction>
</comment>
<dbReference type="PROSITE" id="PS00903">
    <property type="entry name" value="CYT_DCMP_DEAMINASES_1"/>
    <property type="match status" value="1"/>
</dbReference>
<reference evidence="16" key="1">
    <citation type="journal article" date="2017" name="Nucleic Acids Res.">
        <title>Proteogenomics produces comprehensive and highly accurate protein-coding gene annotation in a complete genome assembly of Malassezia sympodialis.</title>
        <authorList>
            <person name="Zhu Y."/>
            <person name="Engstroem P.G."/>
            <person name="Tellgren-Roth C."/>
            <person name="Baudo C.D."/>
            <person name="Kennell J.C."/>
            <person name="Sun S."/>
            <person name="Billmyre R.B."/>
            <person name="Schroeder M.S."/>
            <person name="Andersson A."/>
            <person name="Holm T."/>
            <person name="Sigurgeirsson B."/>
            <person name="Wu G."/>
            <person name="Sankaranarayanan S.R."/>
            <person name="Siddharthan R."/>
            <person name="Sanyal K."/>
            <person name="Lundeberg J."/>
            <person name="Nystedt B."/>
            <person name="Boekhout T."/>
            <person name="Dawson T.L. Jr."/>
            <person name="Heitman J."/>
            <person name="Scheynius A."/>
            <person name="Lehtioe J."/>
        </authorList>
    </citation>
    <scope>NUCLEOTIDE SEQUENCE [LARGE SCALE GENOMIC DNA]</scope>
    <source>
        <strain evidence="16">ATCC 42132</strain>
    </source>
</reference>
<keyword evidence="7 12" id="KW-0862">Zinc</keyword>
<dbReference type="GO" id="GO:0072527">
    <property type="term" value="P:pyrimidine-containing compound metabolic process"/>
    <property type="evidence" value="ECO:0007669"/>
    <property type="project" value="UniProtKB-ARBA"/>
</dbReference>
<evidence type="ECO:0000256" key="8">
    <source>
        <dbReference type="ARBA" id="ARBA00032005"/>
    </source>
</evidence>
<evidence type="ECO:0000256" key="12">
    <source>
        <dbReference type="PIRSR" id="PIRSR606262-3"/>
    </source>
</evidence>
<evidence type="ECO:0000256" key="13">
    <source>
        <dbReference type="RuleBase" id="RU364006"/>
    </source>
</evidence>
<keyword evidence="6 13" id="KW-0378">Hydrolase</keyword>
<comment type="similarity">
    <text evidence="3 13">Belongs to the cytidine and deoxycytidylate deaminase family.</text>
</comment>
<dbReference type="EC" id="3.5.4.5" evidence="4 13"/>
<feature type="binding site" evidence="11">
    <location>
        <begin position="50"/>
        <end position="56"/>
    </location>
    <ligand>
        <name>substrate</name>
    </ligand>
</feature>
<feature type="binding site" evidence="12">
    <location>
        <position position="61"/>
    </location>
    <ligand>
        <name>Zn(2+)</name>
        <dbReference type="ChEBI" id="CHEBI:29105"/>
        <note>catalytic</note>
    </ligand>
</feature>
<dbReference type="VEuPathDB" id="FungiDB:MSYG_0399"/>
<comment type="function">
    <text evidence="2 13">This enzyme scavenges exogenous and endogenous cytidine and 2'-deoxycytidine for UMP synthesis.</text>
</comment>
<feature type="binding site" evidence="12">
    <location>
        <position position="97"/>
    </location>
    <ligand>
        <name>Zn(2+)</name>
        <dbReference type="ChEBI" id="CHEBI:29105"/>
        <note>catalytic</note>
    </ligand>
</feature>